<sequence>MVKHKLSMLVAIVFTACLMLSACSVGSKSDTRVTPSTSSETNSLDGEDAVIPAGLERYYQQKVSWAPCQESDLKDYQCARVKVPLDYSDTQKEDIELALARSRASGKCLGSLLINPGGPGGSGVDLIKNSEEMFSEQVFSTFDVVGFDPRGVSRSHPIECTTDAQKDESLAESLDLGTAAGRERSIADMKEFAQRCQEKNGDFARYLDTVSVARDLDILRAVLGDKKLSYLGYSYGSFLGTTYAQLFPKNVGRLVLDGVLDGSYSYGEVSMAQAKGFEAAFGNFAAWCAREGKDCPWDTTAAGMKRLQRFFKAADASPIPTKDSARPLNGALAFGAAVGMLYYETLYPSLLEGLQEALKGDGAPLLKISDLFNQRGVDGKFENNALDAFIAINGADYPVEGTQKEWDQRGQKLVRDFPLMGSSMAYGEYALAAWPWESTAKREKVKIVGVQPILLVGNTNDPATPYEMAQSVHRQIPNSRLVTWKSYSHTAYGLGSDCVQETVDKYLVGGVLPDSDVTCDD</sequence>
<dbReference type="Pfam" id="PF08386">
    <property type="entry name" value="Abhydrolase_4"/>
    <property type="match status" value="1"/>
</dbReference>
<organism evidence="7 8">
    <name type="scientific">Varibaculum cambriense</name>
    <dbReference type="NCBI Taxonomy" id="184870"/>
    <lineage>
        <taxon>Bacteria</taxon>
        <taxon>Bacillati</taxon>
        <taxon>Actinomycetota</taxon>
        <taxon>Actinomycetes</taxon>
        <taxon>Actinomycetales</taxon>
        <taxon>Actinomycetaceae</taxon>
        <taxon>Varibaculum</taxon>
    </lineage>
</organism>
<dbReference type="SUPFAM" id="SSF53474">
    <property type="entry name" value="alpha/beta-Hydrolases"/>
    <property type="match status" value="1"/>
</dbReference>
<accession>A0AAJ1F8B9</accession>
<dbReference type="PANTHER" id="PTHR43248">
    <property type="entry name" value="2-SUCCINYL-6-HYDROXY-2,4-CYCLOHEXADIENE-1-CARBOXYLATE SYNTHASE"/>
    <property type="match status" value="1"/>
</dbReference>
<evidence type="ECO:0000256" key="1">
    <source>
        <dbReference type="ARBA" id="ARBA00010088"/>
    </source>
</evidence>
<feature type="region of interest" description="Disordered" evidence="4">
    <location>
        <begin position="27"/>
        <end position="46"/>
    </location>
</feature>
<name>A0AAJ1F8B9_9ACTO</name>
<feature type="domain" description="Peptidase S33 tripeptidyl aminopeptidase-like C-terminal" evidence="6">
    <location>
        <begin position="418"/>
        <end position="519"/>
    </location>
</feature>
<feature type="signal peptide" evidence="5">
    <location>
        <begin position="1"/>
        <end position="22"/>
    </location>
</feature>
<dbReference type="Gene3D" id="3.40.50.1820">
    <property type="entry name" value="alpha/beta hydrolase"/>
    <property type="match status" value="1"/>
</dbReference>
<dbReference type="RefSeq" id="WP_238128146.1">
    <property type="nucleotide sequence ID" value="NZ_JAKNHJ010000012.1"/>
</dbReference>
<dbReference type="PANTHER" id="PTHR43248:SF29">
    <property type="entry name" value="TRIPEPTIDYL AMINOPEPTIDASE"/>
    <property type="match status" value="1"/>
</dbReference>
<keyword evidence="2 5" id="KW-0732">Signal</keyword>
<dbReference type="GO" id="GO:0016787">
    <property type="term" value="F:hydrolase activity"/>
    <property type="evidence" value="ECO:0007669"/>
    <property type="project" value="UniProtKB-KW"/>
</dbReference>
<reference evidence="7" key="1">
    <citation type="submission" date="2022-01" db="EMBL/GenBank/DDBJ databases">
        <title>Collection of gut derived symbiotic bacterial strains cultured from healthy donors.</title>
        <authorList>
            <person name="Lin H."/>
            <person name="Kohout C."/>
            <person name="Waligurski E."/>
            <person name="Pamer E.G."/>
        </authorList>
    </citation>
    <scope>NUCLEOTIDE SEQUENCE</scope>
    <source>
        <strain evidence="7">DFI.7.46</strain>
    </source>
</reference>
<evidence type="ECO:0000313" key="7">
    <source>
        <dbReference type="EMBL" id="MCG4618158.1"/>
    </source>
</evidence>
<evidence type="ECO:0000313" key="8">
    <source>
        <dbReference type="Proteomes" id="UP001200537"/>
    </source>
</evidence>
<comment type="similarity">
    <text evidence="1">Belongs to the peptidase S33 family.</text>
</comment>
<dbReference type="InterPro" id="IPR013595">
    <property type="entry name" value="Pept_S33_TAP-like_C"/>
</dbReference>
<dbReference type="InterPro" id="IPR029058">
    <property type="entry name" value="AB_hydrolase_fold"/>
</dbReference>
<feature type="chain" id="PRO_5042572188" evidence="5">
    <location>
        <begin position="23"/>
        <end position="521"/>
    </location>
</feature>
<keyword evidence="3 7" id="KW-0378">Hydrolase</keyword>
<dbReference type="PROSITE" id="PS51257">
    <property type="entry name" value="PROKAR_LIPOPROTEIN"/>
    <property type="match status" value="1"/>
</dbReference>
<dbReference type="InterPro" id="IPR051601">
    <property type="entry name" value="Serine_prot/Carboxylest_S33"/>
</dbReference>
<evidence type="ECO:0000256" key="5">
    <source>
        <dbReference type="SAM" id="SignalP"/>
    </source>
</evidence>
<feature type="compositionally biased region" description="Polar residues" evidence="4">
    <location>
        <begin position="27"/>
        <end position="44"/>
    </location>
</feature>
<protein>
    <submittedName>
        <fullName evidence="7">Alpha/beta hydrolase</fullName>
    </submittedName>
</protein>
<dbReference type="AlphaFoldDB" id="A0AAJ1F8B9"/>
<evidence type="ECO:0000259" key="6">
    <source>
        <dbReference type="Pfam" id="PF08386"/>
    </source>
</evidence>
<gene>
    <name evidence="7" type="ORF">L0M99_06590</name>
</gene>
<dbReference type="Proteomes" id="UP001200537">
    <property type="component" value="Unassembled WGS sequence"/>
</dbReference>
<evidence type="ECO:0000256" key="4">
    <source>
        <dbReference type="SAM" id="MobiDB-lite"/>
    </source>
</evidence>
<comment type="caution">
    <text evidence="7">The sequence shown here is derived from an EMBL/GenBank/DDBJ whole genome shotgun (WGS) entry which is preliminary data.</text>
</comment>
<dbReference type="EMBL" id="JAKNHJ010000012">
    <property type="protein sequence ID" value="MCG4618158.1"/>
    <property type="molecule type" value="Genomic_DNA"/>
</dbReference>
<evidence type="ECO:0000256" key="3">
    <source>
        <dbReference type="ARBA" id="ARBA00022801"/>
    </source>
</evidence>
<proteinExistence type="inferred from homology"/>
<evidence type="ECO:0000256" key="2">
    <source>
        <dbReference type="ARBA" id="ARBA00022729"/>
    </source>
</evidence>